<dbReference type="InterPro" id="IPR019356">
    <property type="entry name" value="Menorin_dom"/>
</dbReference>
<dbReference type="AlphaFoldDB" id="A0A7M7HGA4"/>
<evidence type="ECO:0000313" key="4">
    <source>
        <dbReference type="EnsemblMetazoa" id="XP_011664299"/>
    </source>
</evidence>
<protein>
    <submittedName>
        <fullName evidence="4">Uncharacterized protein</fullName>
    </submittedName>
</protein>
<sequence>MPNSLHKMPVFVSSSSTSGSSRFRQARMRFLPRKMWRIRRALNAHWRAITVSVLTLTTLYFVFTIRKKAINSTRRNYGDIPGFHRDSSRIADMFFNPPEDEFDKEFRDKSRLPPSVETMEDFPKLHTGDALLGYFLTMYVDGMEITWSSAVNSRSLLFQAMQDYMLMMVETDVRVKWTDEKKKTNGSVLVAPNPTKLNEDSVSLQRYLYFLSRYSNKGVQLNFPDIETARLALPQLKEMKSKIHAPVWLHADILPGPNLAEVPVDPGQFITLVHSNFPSSTLMLGWATSWSPDAPQIRYSWYNVIEMAKTCAGANLPVSFAVRVIYARKSMRQLRFLLSLTSRFSITVWTDVYDIMPLPDLVHFRKNMDPKRIHYNLPENFMESIKNVNGQQPTPIDSDTNLWNRNLWQPVLLDDVALVFLGTEQAVLEGEASWLVSKIPYQAELQSKGKTVVVEGKLQFLSRDSANAVKGEAARIIIRSSGVNPPSPDKVQGVQLVVRPDGFIELSEINMQHSSLYDLRTSAHLPRNDCYEFKIVDRGEDYPIFCEVKLLKCEEEDGDLEPLSVSLHFKVPYEAEIQKYYVAVNTIGGKQPLVIENLVVYS</sequence>
<dbReference type="OrthoDB" id="413402at2759"/>
<reference evidence="5" key="1">
    <citation type="submission" date="2015-02" db="EMBL/GenBank/DDBJ databases">
        <title>Genome sequencing for Strongylocentrotus purpuratus.</title>
        <authorList>
            <person name="Murali S."/>
            <person name="Liu Y."/>
            <person name="Vee V."/>
            <person name="English A."/>
            <person name="Wang M."/>
            <person name="Skinner E."/>
            <person name="Han Y."/>
            <person name="Muzny D.M."/>
            <person name="Worley K.C."/>
            <person name="Gibbs R.A."/>
        </authorList>
    </citation>
    <scope>NUCLEOTIDE SEQUENCE</scope>
</reference>
<evidence type="ECO:0000256" key="1">
    <source>
        <dbReference type="ARBA" id="ARBA00044953"/>
    </source>
</evidence>
<feature type="domain" description="Menorin C-terminal" evidence="3">
    <location>
        <begin position="432"/>
        <end position="588"/>
    </location>
</feature>
<dbReference type="EnsemblMetazoa" id="XM_011665997">
    <property type="protein sequence ID" value="XP_011664299"/>
    <property type="gene ID" value="LOC100890395"/>
</dbReference>
<dbReference type="Pfam" id="PF25161">
    <property type="entry name" value="Menorin_C"/>
    <property type="match status" value="1"/>
</dbReference>
<name>A0A7M7HGA4_STRPU</name>
<dbReference type="GO" id="GO:0005615">
    <property type="term" value="C:extracellular space"/>
    <property type="evidence" value="ECO:0000318"/>
    <property type="project" value="GO_Central"/>
</dbReference>
<proteinExistence type="inferred from homology"/>
<dbReference type="InterPro" id="IPR057489">
    <property type="entry name" value="Menorin_C"/>
</dbReference>
<dbReference type="InParanoid" id="A0A7M7HGA4"/>
<evidence type="ECO:0000259" key="3">
    <source>
        <dbReference type="Pfam" id="PF25161"/>
    </source>
</evidence>
<dbReference type="Pfam" id="PF10223">
    <property type="entry name" value="Menorin_N"/>
    <property type="match status" value="1"/>
</dbReference>
<organism evidence="4 5">
    <name type="scientific">Strongylocentrotus purpuratus</name>
    <name type="common">Purple sea urchin</name>
    <dbReference type="NCBI Taxonomy" id="7668"/>
    <lineage>
        <taxon>Eukaryota</taxon>
        <taxon>Metazoa</taxon>
        <taxon>Echinodermata</taxon>
        <taxon>Eleutherozoa</taxon>
        <taxon>Echinozoa</taxon>
        <taxon>Echinoidea</taxon>
        <taxon>Euechinoidea</taxon>
        <taxon>Echinacea</taxon>
        <taxon>Camarodonta</taxon>
        <taxon>Echinidea</taxon>
        <taxon>Strongylocentrotidae</taxon>
        <taxon>Strongylocentrotus</taxon>
    </lineage>
</organism>
<feature type="domain" description="Menorin-like" evidence="2">
    <location>
        <begin position="141"/>
        <end position="380"/>
    </location>
</feature>
<dbReference type="PANTHER" id="PTHR21184:SF6">
    <property type="entry name" value="CONSERVED PLASMA MEMBRANE PROTEIN"/>
    <property type="match status" value="1"/>
</dbReference>
<evidence type="ECO:0000259" key="2">
    <source>
        <dbReference type="Pfam" id="PF10223"/>
    </source>
</evidence>
<dbReference type="PANTHER" id="PTHR21184">
    <property type="entry name" value="MENORIN (DENDRITIC BRANCHING PROTEIN)"/>
    <property type="match status" value="1"/>
</dbReference>
<dbReference type="GeneID" id="100890395"/>
<reference evidence="4" key="2">
    <citation type="submission" date="2021-01" db="UniProtKB">
        <authorList>
            <consortium name="EnsemblMetazoa"/>
        </authorList>
    </citation>
    <scope>IDENTIFICATION</scope>
</reference>
<evidence type="ECO:0000313" key="5">
    <source>
        <dbReference type="Proteomes" id="UP000007110"/>
    </source>
</evidence>
<dbReference type="Proteomes" id="UP000007110">
    <property type="component" value="Unassembled WGS sequence"/>
</dbReference>
<dbReference type="OMA" id="HGVNSWP"/>
<accession>A0A7M7HGA4</accession>
<dbReference type="RefSeq" id="XP_011664299.2">
    <property type="nucleotide sequence ID" value="XM_011665997.2"/>
</dbReference>
<comment type="similarity">
    <text evidence="1">Belongs to the menorin family.</text>
</comment>
<keyword evidence="5" id="KW-1185">Reference proteome</keyword>